<dbReference type="EMBL" id="UZAH01025930">
    <property type="protein sequence ID" value="VDO72924.1"/>
    <property type="molecule type" value="Genomic_DNA"/>
</dbReference>
<keyword evidence="2" id="KW-1185">Reference proteome</keyword>
<reference evidence="3" key="2">
    <citation type="submission" date="2019-09" db="UniProtKB">
        <authorList>
            <consortium name="WormBaseParasite"/>
        </authorList>
    </citation>
    <scope>IDENTIFICATION</scope>
</reference>
<reference evidence="1 2" key="1">
    <citation type="submission" date="2018-11" db="EMBL/GenBank/DDBJ databases">
        <authorList>
            <consortium name="Pathogen Informatics"/>
        </authorList>
    </citation>
    <scope>NUCLEOTIDE SEQUENCE [LARGE SCALE GENOMIC DNA]</scope>
</reference>
<dbReference type="Proteomes" id="UP000050761">
    <property type="component" value="Unassembled WGS sequence"/>
</dbReference>
<gene>
    <name evidence="1" type="ORF">HPBE_LOCUS7597</name>
</gene>
<evidence type="ECO:0000313" key="3">
    <source>
        <dbReference type="WBParaSite" id="HPBE_0000759601-mRNA-1"/>
    </source>
</evidence>
<organism evidence="2 3">
    <name type="scientific">Heligmosomoides polygyrus</name>
    <name type="common">Parasitic roundworm</name>
    <dbReference type="NCBI Taxonomy" id="6339"/>
    <lineage>
        <taxon>Eukaryota</taxon>
        <taxon>Metazoa</taxon>
        <taxon>Ecdysozoa</taxon>
        <taxon>Nematoda</taxon>
        <taxon>Chromadorea</taxon>
        <taxon>Rhabditida</taxon>
        <taxon>Rhabditina</taxon>
        <taxon>Rhabditomorpha</taxon>
        <taxon>Strongyloidea</taxon>
        <taxon>Heligmosomidae</taxon>
        <taxon>Heligmosomoides</taxon>
    </lineage>
</organism>
<dbReference type="AlphaFoldDB" id="A0A183FKD8"/>
<protein>
    <submittedName>
        <fullName evidence="1 3">Uncharacterized protein</fullName>
    </submittedName>
</protein>
<proteinExistence type="predicted"/>
<accession>A0A3P7YMJ8</accession>
<name>A0A183FKD8_HELPZ</name>
<evidence type="ECO:0000313" key="2">
    <source>
        <dbReference type="Proteomes" id="UP000050761"/>
    </source>
</evidence>
<accession>A0A183FKD8</accession>
<dbReference type="WBParaSite" id="HPBE_0000759601-mRNA-1">
    <property type="protein sequence ID" value="HPBE_0000759601-mRNA-1"/>
    <property type="gene ID" value="HPBE_0000759601"/>
</dbReference>
<evidence type="ECO:0000313" key="1">
    <source>
        <dbReference type="EMBL" id="VDO72924.1"/>
    </source>
</evidence>
<sequence length="87" mass="10403">MVIYTSKTNFIIMFIDLDYPRAEVGDEFGTSIARHARSPACSVRLRLAMHGRRRVRQVYCIAWHGCRRVRHVYRVAKHVWRRVQLVY</sequence>